<evidence type="ECO:0000256" key="4">
    <source>
        <dbReference type="ARBA" id="ARBA00022461"/>
    </source>
</evidence>
<keyword evidence="4 13" id="KW-0894">Sodium channel</keyword>
<evidence type="ECO:0000256" key="11">
    <source>
        <dbReference type="ARBA" id="ARBA00023201"/>
    </source>
</evidence>
<comment type="similarity">
    <text evidence="2 13">Belongs to the amiloride-sensitive sodium channel (TC 1.A.6) family.</text>
</comment>
<evidence type="ECO:0000313" key="16">
    <source>
        <dbReference type="WBParaSite" id="nRc.2.0.1.t35202-RA"/>
    </source>
</evidence>
<keyword evidence="7" id="KW-0915">Sodium</keyword>
<keyword evidence="6 14" id="KW-1133">Transmembrane helix</keyword>
<dbReference type="GO" id="GO:0005886">
    <property type="term" value="C:plasma membrane"/>
    <property type="evidence" value="ECO:0007669"/>
    <property type="project" value="TreeGrafter"/>
</dbReference>
<keyword evidence="10" id="KW-0325">Glycoprotein</keyword>
<dbReference type="AlphaFoldDB" id="A0A915K924"/>
<evidence type="ECO:0000256" key="1">
    <source>
        <dbReference type="ARBA" id="ARBA00004141"/>
    </source>
</evidence>
<keyword evidence="5 13" id="KW-0812">Transmembrane</keyword>
<organism evidence="15 16">
    <name type="scientific">Romanomermis culicivorax</name>
    <name type="common">Nematode worm</name>
    <dbReference type="NCBI Taxonomy" id="13658"/>
    <lineage>
        <taxon>Eukaryota</taxon>
        <taxon>Metazoa</taxon>
        <taxon>Ecdysozoa</taxon>
        <taxon>Nematoda</taxon>
        <taxon>Enoplea</taxon>
        <taxon>Dorylaimia</taxon>
        <taxon>Mermithida</taxon>
        <taxon>Mermithoidea</taxon>
        <taxon>Mermithidae</taxon>
        <taxon>Romanomermis</taxon>
    </lineage>
</organism>
<evidence type="ECO:0000256" key="13">
    <source>
        <dbReference type="RuleBase" id="RU000679"/>
    </source>
</evidence>
<evidence type="ECO:0000256" key="7">
    <source>
        <dbReference type="ARBA" id="ARBA00023053"/>
    </source>
</evidence>
<evidence type="ECO:0000256" key="6">
    <source>
        <dbReference type="ARBA" id="ARBA00022989"/>
    </source>
</evidence>
<feature type="transmembrane region" description="Helical" evidence="14">
    <location>
        <begin position="84"/>
        <end position="104"/>
    </location>
</feature>
<evidence type="ECO:0000256" key="5">
    <source>
        <dbReference type="ARBA" id="ARBA00022692"/>
    </source>
</evidence>
<feature type="transmembrane region" description="Helical" evidence="14">
    <location>
        <begin position="605"/>
        <end position="624"/>
    </location>
</feature>
<keyword evidence="12 13" id="KW-0407">Ion channel</keyword>
<name>A0A915K924_ROMCU</name>
<accession>A0A915K924</accession>
<comment type="subcellular location">
    <subcellularLocation>
        <location evidence="1">Membrane</location>
        <topology evidence="1">Multi-pass membrane protein</topology>
    </subcellularLocation>
</comment>
<proteinExistence type="inferred from homology"/>
<keyword evidence="8 13" id="KW-0406">Ion transport</keyword>
<keyword evidence="11 13" id="KW-0739">Sodium transport</keyword>
<keyword evidence="9 14" id="KW-0472">Membrane</keyword>
<sequence>MQSYKFLAVEEKYSRLPEHRETYYYPTGADDLGEEYETNLGDIFRHHYSGRLVTLFVQYSRKPSTMDAANLICNTTDTFARRMWFVVIIFSSIGCAALCSKGFMDYLSYAVLTKVHFDVRVSDSGILSDIDIPSLVFCSHKTIKNSLFYYNAEAKQMSLWLGKNDVPNNINFSQWYQKFRRLGVKIVIQLVGFGKLKSQNPEYRAAALVIFSALSVRGNILLFEHFCLFEHCSNIFAPENVRTFLHRKEIIVERFIKYCPKPEQNEDQLISIDIQAAMGGTNVYHAVLDIAAKTYTSRRDFLLKCFWQGVSFRCNTPDDPIMFSDAFTDDGLCFSFTYDSAYVQNLSEKLQFANSRGLWKVKTADLTILLDLKQYKRCGHAKPTLGEGFYIAAGDRRRLLVTNMLQSTFRVLPGYEYKVTLTPVVTIRRTEHLKRCTSKKYLSADGKSPPLEYAKETCQALSLLRMLIEICHCTPPVPNNLNTYVNEQNLGLEIKSYKPCINSIELFSCLTTTLMDAVLTTLGSEDTNCVYACMELKFTTIMHSMNRLTETRIKNFNITSPSGPKSDNETIDRWASKNLIILHFDFERQKYQEIEEIQRFTSSDLLLYIASACGLFFGMSVYHLQN</sequence>
<evidence type="ECO:0000256" key="9">
    <source>
        <dbReference type="ARBA" id="ARBA00023136"/>
    </source>
</evidence>
<dbReference type="InterPro" id="IPR001873">
    <property type="entry name" value="ENaC"/>
</dbReference>
<protein>
    <submittedName>
        <fullName evidence="16">Uncharacterized protein</fullName>
    </submittedName>
</protein>
<dbReference type="Pfam" id="PF00858">
    <property type="entry name" value="ASC"/>
    <property type="match status" value="1"/>
</dbReference>
<reference evidence="16" key="1">
    <citation type="submission" date="2022-11" db="UniProtKB">
        <authorList>
            <consortium name="WormBaseParasite"/>
        </authorList>
    </citation>
    <scope>IDENTIFICATION</scope>
</reference>
<dbReference type="Gene3D" id="2.60.470.10">
    <property type="entry name" value="Acid-sensing ion channels like domains"/>
    <property type="match status" value="1"/>
</dbReference>
<dbReference type="Proteomes" id="UP000887565">
    <property type="component" value="Unplaced"/>
</dbReference>
<dbReference type="GO" id="GO:0015280">
    <property type="term" value="F:ligand-gated sodium channel activity"/>
    <property type="evidence" value="ECO:0007669"/>
    <property type="project" value="TreeGrafter"/>
</dbReference>
<dbReference type="PANTHER" id="PTHR11690">
    <property type="entry name" value="AMILORIDE-SENSITIVE SODIUM CHANNEL-RELATED"/>
    <property type="match status" value="1"/>
</dbReference>
<evidence type="ECO:0000256" key="12">
    <source>
        <dbReference type="ARBA" id="ARBA00023303"/>
    </source>
</evidence>
<evidence type="ECO:0000256" key="3">
    <source>
        <dbReference type="ARBA" id="ARBA00022448"/>
    </source>
</evidence>
<keyword evidence="3 13" id="KW-0813">Transport</keyword>
<evidence type="ECO:0000313" key="15">
    <source>
        <dbReference type="Proteomes" id="UP000887565"/>
    </source>
</evidence>
<evidence type="ECO:0000256" key="14">
    <source>
        <dbReference type="SAM" id="Phobius"/>
    </source>
</evidence>
<evidence type="ECO:0000256" key="2">
    <source>
        <dbReference type="ARBA" id="ARBA00007193"/>
    </source>
</evidence>
<keyword evidence="15" id="KW-1185">Reference proteome</keyword>
<dbReference type="Gene3D" id="1.10.287.770">
    <property type="entry name" value="YojJ-like"/>
    <property type="match status" value="1"/>
</dbReference>
<dbReference type="WBParaSite" id="nRc.2.0.1.t35202-RA">
    <property type="protein sequence ID" value="nRc.2.0.1.t35202-RA"/>
    <property type="gene ID" value="nRc.2.0.1.g35202"/>
</dbReference>
<evidence type="ECO:0000256" key="8">
    <source>
        <dbReference type="ARBA" id="ARBA00023065"/>
    </source>
</evidence>
<evidence type="ECO:0000256" key="10">
    <source>
        <dbReference type="ARBA" id="ARBA00023180"/>
    </source>
</evidence>